<keyword evidence="6" id="KW-0614">Plasmid</keyword>
<name>A0A7M2XWF1_9NOCA</name>
<dbReference type="EMBL" id="CP063453">
    <property type="protein sequence ID" value="QOW01928.1"/>
    <property type="molecule type" value="Genomic_DNA"/>
</dbReference>
<dbReference type="InterPro" id="IPR027417">
    <property type="entry name" value="P-loop_NTPase"/>
</dbReference>
<evidence type="ECO:0000259" key="5">
    <source>
        <dbReference type="PROSITE" id="PS50893"/>
    </source>
</evidence>
<dbReference type="GO" id="GO:0016887">
    <property type="term" value="F:ATP hydrolysis activity"/>
    <property type="evidence" value="ECO:0007669"/>
    <property type="project" value="InterPro"/>
</dbReference>
<proteinExistence type="inferred from homology"/>
<protein>
    <submittedName>
        <fullName evidence="6">ATP-binding cassette domain-containing protein</fullName>
    </submittedName>
</protein>
<dbReference type="RefSeq" id="WP_193904196.1">
    <property type="nucleotide sequence ID" value="NZ_CP063453.1"/>
</dbReference>
<geneLocation type="plasmid" evidence="6 7">
    <name>pSID</name>
</geneLocation>
<dbReference type="GO" id="GO:0055085">
    <property type="term" value="P:transmembrane transport"/>
    <property type="evidence" value="ECO:0007669"/>
    <property type="project" value="UniProtKB-ARBA"/>
</dbReference>
<dbReference type="InterPro" id="IPR003439">
    <property type="entry name" value="ABC_transporter-like_ATP-bd"/>
</dbReference>
<dbReference type="Proteomes" id="UP000593818">
    <property type="component" value="Plasmid pSID"/>
</dbReference>
<sequence>MSLQAHRITAGHHGGEPVLTDVSLTVPAGSITGLTGASGSGKTTLARVLAGLHTPQHGHITLDDRPLSVAVPGTVAMLFQSPRQAVTARWTLGRIIAEPLRARRGRADTVHAAVQRVGLTGDLLDRRPHEVSDGQLQRACLARALVQRPRYLICDEMTAMLDPATAAALTAIITEETRRGLGVLAISHQHALLATWTDHTHVLMGQHVAGSPRGSQSTTKTFGYRPRAVLHARKANHHHGLLVAKVGADPPPVGEPGGRR</sequence>
<evidence type="ECO:0000256" key="4">
    <source>
        <dbReference type="ARBA" id="ARBA00022840"/>
    </source>
</evidence>
<dbReference type="GO" id="GO:0005524">
    <property type="term" value="F:ATP binding"/>
    <property type="evidence" value="ECO:0007669"/>
    <property type="project" value="UniProtKB-KW"/>
</dbReference>
<dbReference type="PANTHER" id="PTHR43776:SF7">
    <property type="entry name" value="D,D-DIPEPTIDE TRANSPORT ATP-BINDING PROTEIN DDPF-RELATED"/>
    <property type="match status" value="1"/>
</dbReference>
<evidence type="ECO:0000256" key="2">
    <source>
        <dbReference type="ARBA" id="ARBA00022448"/>
    </source>
</evidence>
<keyword evidence="7" id="KW-1185">Reference proteome</keyword>
<dbReference type="Gene3D" id="3.40.50.300">
    <property type="entry name" value="P-loop containing nucleotide triphosphate hydrolases"/>
    <property type="match status" value="1"/>
</dbReference>
<feature type="domain" description="ABC transporter" evidence="5">
    <location>
        <begin position="3"/>
        <end position="230"/>
    </location>
</feature>
<dbReference type="Pfam" id="PF00005">
    <property type="entry name" value="ABC_tran"/>
    <property type="match status" value="1"/>
</dbReference>
<dbReference type="PANTHER" id="PTHR43776">
    <property type="entry name" value="TRANSPORT ATP-BINDING PROTEIN"/>
    <property type="match status" value="1"/>
</dbReference>
<dbReference type="SMART" id="SM00382">
    <property type="entry name" value="AAA"/>
    <property type="match status" value="1"/>
</dbReference>
<evidence type="ECO:0000313" key="7">
    <source>
        <dbReference type="Proteomes" id="UP000593818"/>
    </source>
</evidence>
<comment type="similarity">
    <text evidence="1">Belongs to the ABC transporter superfamily.</text>
</comment>
<dbReference type="AlphaFoldDB" id="A0A7M2XWF1"/>
<dbReference type="SUPFAM" id="SSF52540">
    <property type="entry name" value="P-loop containing nucleoside triphosphate hydrolases"/>
    <property type="match status" value="1"/>
</dbReference>
<keyword evidence="3" id="KW-0547">Nucleotide-binding</keyword>
<evidence type="ECO:0000313" key="6">
    <source>
        <dbReference type="EMBL" id="QOW01928.1"/>
    </source>
</evidence>
<evidence type="ECO:0000256" key="3">
    <source>
        <dbReference type="ARBA" id="ARBA00022741"/>
    </source>
</evidence>
<dbReference type="InterPro" id="IPR050319">
    <property type="entry name" value="ABC_transp_ATP-bind"/>
</dbReference>
<dbReference type="InterPro" id="IPR003593">
    <property type="entry name" value="AAA+_ATPase"/>
</dbReference>
<gene>
    <name evidence="6" type="ORF">INP59_27625</name>
</gene>
<keyword evidence="4 6" id="KW-0067">ATP-binding</keyword>
<keyword evidence="2" id="KW-0813">Transport</keyword>
<evidence type="ECO:0000256" key="1">
    <source>
        <dbReference type="ARBA" id="ARBA00005417"/>
    </source>
</evidence>
<reference evidence="6 7" key="1">
    <citation type="submission" date="2020-10" db="EMBL/GenBank/DDBJ databases">
        <title>Whole genome sequence of oil-degrading bacteria Rhodococcus pyridinivorans strain 5Ap.</title>
        <authorList>
            <person name="Akhremchuk A.E."/>
            <person name="Valentovich L.N."/>
            <person name="Charniauskaya M.I."/>
            <person name="Bukliarevich H.A."/>
            <person name="Titok M.A."/>
        </authorList>
    </citation>
    <scope>NUCLEOTIDE SEQUENCE [LARGE SCALE GENOMIC DNA]</scope>
    <source>
        <strain evidence="6 7">5Ap</strain>
        <plasmid evidence="6 7">pSID</plasmid>
    </source>
</reference>
<dbReference type="PROSITE" id="PS50893">
    <property type="entry name" value="ABC_TRANSPORTER_2"/>
    <property type="match status" value="1"/>
</dbReference>
<accession>A0A7M2XWF1</accession>
<organism evidence="6 7">
    <name type="scientific">Rhodococcus pyridinivorans</name>
    <dbReference type="NCBI Taxonomy" id="103816"/>
    <lineage>
        <taxon>Bacteria</taxon>
        <taxon>Bacillati</taxon>
        <taxon>Actinomycetota</taxon>
        <taxon>Actinomycetes</taxon>
        <taxon>Mycobacteriales</taxon>
        <taxon>Nocardiaceae</taxon>
        <taxon>Rhodococcus</taxon>
    </lineage>
</organism>